<dbReference type="InterPro" id="IPR008962">
    <property type="entry name" value="PapD-like_sf"/>
</dbReference>
<evidence type="ECO:0000313" key="4">
    <source>
        <dbReference type="Proteomes" id="UP000483820"/>
    </source>
</evidence>
<reference evidence="1 4" key="3">
    <citation type="submission" date="2019-12" db="EMBL/GenBank/DDBJ databases">
        <title>Chromosome-level assembly of the Caenorhabditis remanei genome.</title>
        <authorList>
            <person name="Teterina A.A."/>
            <person name="Willis J.H."/>
            <person name="Phillips P.C."/>
        </authorList>
    </citation>
    <scope>NUCLEOTIDE SEQUENCE [LARGE SCALE GENOMIC DNA]</scope>
    <source>
        <strain evidence="1 4">PX506</strain>
        <tissue evidence="1">Whole organism</tissue>
    </source>
</reference>
<dbReference type="PANTHER" id="PTHR22920:SF7">
    <property type="entry name" value="MSP DOMAIN-CONTAINING PROTEIN-RELATED"/>
    <property type="match status" value="1"/>
</dbReference>
<dbReference type="SUPFAM" id="SSF49354">
    <property type="entry name" value="PapD-like"/>
    <property type="match status" value="1"/>
</dbReference>
<evidence type="ECO:0008006" key="5">
    <source>
        <dbReference type="Google" id="ProtNLM"/>
    </source>
</evidence>
<dbReference type="Proteomes" id="UP000483820">
    <property type="component" value="Chromosome V"/>
</dbReference>
<accession>A0A260YQE4</accession>
<dbReference type="EMBL" id="NMWX01000869">
    <property type="protein sequence ID" value="OZF75628.1"/>
    <property type="molecule type" value="Genomic_DNA"/>
</dbReference>
<dbReference type="EMBL" id="WUAV01000005">
    <property type="protein sequence ID" value="KAF1751176.1"/>
    <property type="molecule type" value="Genomic_DNA"/>
</dbReference>
<dbReference type="AlphaFoldDB" id="A0A260YQE4"/>
<evidence type="ECO:0000313" key="3">
    <source>
        <dbReference type="Proteomes" id="UP000216624"/>
    </source>
</evidence>
<dbReference type="Proteomes" id="UP000216624">
    <property type="component" value="Unassembled WGS sequence"/>
</dbReference>
<comment type="caution">
    <text evidence="2">The sequence shown here is derived from an EMBL/GenBank/DDBJ whole genome shotgun (WGS) entry which is preliminary data.</text>
</comment>
<reference evidence="2" key="2">
    <citation type="submission" date="2017-08" db="EMBL/GenBank/DDBJ databases">
        <authorList>
            <person name="de Groot N.N."/>
        </authorList>
    </citation>
    <scope>NUCLEOTIDE SEQUENCE [LARGE SCALE GENOMIC DNA]</scope>
    <source>
        <strain evidence="2">PX439</strain>
    </source>
</reference>
<name>A0A260YQE4_CAERE</name>
<organism evidence="2 3">
    <name type="scientific">Caenorhabditis remanei</name>
    <name type="common">Caenorhabditis vulgaris</name>
    <dbReference type="NCBI Taxonomy" id="31234"/>
    <lineage>
        <taxon>Eukaryota</taxon>
        <taxon>Metazoa</taxon>
        <taxon>Ecdysozoa</taxon>
        <taxon>Nematoda</taxon>
        <taxon>Chromadorea</taxon>
        <taxon>Rhabditida</taxon>
        <taxon>Rhabditina</taxon>
        <taxon>Rhabditomorpha</taxon>
        <taxon>Rhabditoidea</taxon>
        <taxon>Rhabditidae</taxon>
        <taxon>Peloderinae</taxon>
        <taxon>Caenorhabditis</taxon>
    </lineage>
</organism>
<reference evidence="3" key="1">
    <citation type="submission" date="2017-08" db="EMBL/GenBank/DDBJ databases">
        <authorList>
            <person name="Fierst J.L."/>
        </authorList>
    </citation>
    <scope>NUCLEOTIDE SEQUENCE [LARGE SCALE GENOMIC DNA]</scope>
    <source>
        <strain evidence="3">PX439</strain>
    </source>
</reference>
<dbReference type="InterPro" id="IPR013783">
    <property type="entry name" value="Ig-like_fold"/>
</dbReference>
<evidence type="ECO:0000313" key="2">
    <source>
        <dbReference type="EMBL" id="OZF75628.1"/>
    </source>
</evidence>
<protein>
    <recommendedName>
        <fullName evidence="5">Major sperm protein</fullName>
    </recommendedName>
</protein>
<dbReference type="Gene3D" id="2.60.40.10">
    <property type="entry name" value="Immunoglobulins"/>
    <property type="match status" value="1"/>
</dbReference>
<dbReference type="InterPro" id="IPR051155">
    <property type="entry name" value="Nematode_MSP"/>
</dbReference>
<evidence type="ECO:0000313" key="1">
    <source>
        <dbReference type="EMBL" id="KAF1751176.1"/>
    </source>
</evidence>
<gene>
    <name evidence="2" type="ORF">FL82_20348</name>
    <name evidence="1" type="ORF">GCK72_017730</name>
</gene>
<feature type="non-terminal residue" evidence="2">
    <location>
        <position position="1"/>
    </location>
</feature>
<dbReference type="PANTHER" id="PTHR22920">
    <property type="entry name" value="MAJOR SPERM PROTEIN"/>
    <property type="match status" value="1"/>
</dbReference>
<keyword evidence="3" id="KW-1185">Reference proteome</keyword>
<sequence length="128" mass="14221">MTTQSIGTSLATDLSSRELQISEQPGHIKIVNTSGKRIVFGVSTALKKATTTPTGVLDPNEAALFIVKSDGKEQNDRITIIYTHPPEGTDKQYRSEYFLGEDTLIVRKNLPIRFEKITAVLARFEKLN</sequence>
<proteinExistence type="predicted"/>